<dbReference type="Gene3D" id="1.20.1250.20">
    <property type="entry name" value="MFS general substrate transporter like domains"/>
    <property type="match status" value="1"/>
</dbReference>
<dbReference type="InterPro" id="IPR036259">
    <property type="entry name" value="MFS_trans_sf"/>
</dbReference>
<accession>A0ABY9BVY1</accession>
<evidence type="ECO:0000256" key="7">
    <source>
        <dbReference type="SAM" id="Phobius"/>
    </source>
</evidence>
<dbReference type="PANTHER" id="PTHR23500:SF371">
    <property type="entry name" value="OS07G0206600 PROTEIN"/>
    <property type="match status" value="1"/>
</dbReference>
<evidence type="ECO:0008006" key="10">
    <source>
        <dbReference type="Google" id="ProtNLM"/>
    </source>
</evidence>
<dbReference type="InterPro" id="IPR045262">
    <property type="entry name" value="STP/PLT_plant"/>
</dbReference>
<reference evidence="8 9" key="1">
    <citation type="journal article" date="2023" name="Hortic Res">
        <title>The complete reference genome for grapevine (Vitis vinifera L.) genetics and breeding.</title>
        <authorList>
            <person name="Shi X."/>
            <person name="Cao S."/>
            <person name="Wang X."/>
            <person name="Huang S."/>
            <person name="Wang Y."/>
            <person name="Liu Z."/>
            <person name="Liu W."/>
            <person name="Leng X."/>
            <person name="Peng Y."/>
            <person name="Wang N."/>
            <person name="Wang Y."/>
            <person name="Ma Z."/>
            <person name="Xu X."/>
            <person name="Zhang F."/>
            <person name="Xue H."/>
            <person name="Zhong H."/>
            <person name="Wang Y."/>
            <person name="Zhang K."/>
            <person name="Velt A."/>
            <person name="Avia K."/>
            <person name="Holtgrawe D."/>
            <person name="Grimplet J."/>
            <person name="Matus J.T."/>
            <person name="Ware D."/>
            <person name="Wu X."/>
            <person name="Wang H."/>
            <person name="Liu C."/>
            <person name="Fang Y."/>
            <person name="Rustenholz C."/>
            <person name="Cheng Z."/>
            <person name="Xiao H."/>
            <person name="Zhou Y."/>
        </authorList>
    </citation>
    <scope>NUCLEOTIDE SEQUENCE [LARGE SCALE GENOMIC DNA]</scope>
    <source>
        <strain evidence="9">cv. Pinot noir / PN40024</strain>
        <tissue evidence="8">Leaf</tissue>
    </source>
</reference>
<name>A0ABY9BVY1_VITVI</name>
<keyword evidence="4 7" id="KW-0812">Transmembrane</keyword>
<protein>
    <recommendedName>
        <fullName evidence="10">Major facilitator superfamily (MFS) profile domain-containing protein</fullName>
    </recommendedName>
</protein>
<comment type="subcellular location">
    <subcellularLocation>
        <location evidence="1">Membrane</location>
    </subcellularLocation>
</comment>
<gene>
    <name evidence="8" type="ORF">VitviT2T_006483</name>
</gene>
<evidence type="ECO:0000256" key="4">
    <source>
        <dbReference type="ARBA" id="ARBA00022692"/>
    </source>
</evidence>
<evidence type="ECO:0000256" key="5">
    <source>
        <dbReference type="ARBA" id="ARBA00022989"/>
    </source>
</evidence>
<keyword evidence="9" id="KW-1185">Reference proteome</keyword>
<evidence type="ECO:0000256" key="3">
    <source>
        <dbReference type="ARBA" id="ARBA00022448"/>
    </source>
</evidence>
<feature type="transmembrane region" description="Helical" evidence="7">
    <location>
        <begin position="51"/>
        <end position="72"/>
    </location>
</feature>
<keyword evidence="3" id="KW-0813">Transport</keyword>
<evidence type="ECO:0000313" key="8">
    <source>
        <dbReference type="EMBL" id="WJZ87078.1"/>
    </source>
</evidence>
<dbReference type="EMBL" id="CP126652">
    <property type="protein sequence ID" value="WJZ87078.1"/>
    <property type="molecule type" value="Genomic_DNA"/>
</dbReference>
<dbReference type="SUPFAM" id="SSF103473">
    <property type="entry name" value="MFS general substrate transporter"/>
    <property type="match status" value="1"/>
</dbReference>
<proteinExistence type="inferred from homology"/>
<feature type="transmembrane region" description="Helical" evidence="7">
    <location>
        <begin position="12"/>
        <end position="31"/>
    </location>
</feature>
<evidence type="ECO:0000256" key="1">
    <source>
        <dbReference type="ARBA" id="ARBA00004370"/>
    </source>
</evidence>
<keyword evidence="5 7" id="KW-1133">Transmembrane helix</keyword>
<keyword evidence="6 7" id="KW-0472">Membrane</keyword>
<dbReference type="Proteomes" id="UP001227230">
    <property type="component" value="Chromosome 5"/>
</dbReference>
<evidence type="ECO:0000256" key="2">
    <source>
        <dbReference type="ARBA" id="ARBA00010992"/>
    </source>
</evidence>
<dbReference type="InterPro" id="IPR005828">
    <property type="entry name" value="MFS_sugar_transport-like"/>
</dbReference>
<comment type="similarity">
    <text evidence="2">Belongs to the major facilitator superfamily. Sugar transporter (TC 2.A.1.1) family.</text>
</comment>
<dbReference type="Pfam" id="PF00083">
    <property type="entry name" value="Sugar_tr"/>
    <property type="match status" value="1"/>
</dbReference>
<evidence type="ECO:0000313" key="9">
    <source>
        <dbReference type="Proteomes" id="UP001227230"/>
    </source>
</evidence>
<sequence>MFGWSILESVGAVWLCPFLFVIMMQVFQQFIGINTIMFLFQTVGFKNDASLLSSVIIGLVNVLSTSVSIYAVDKVGRRKLLLLSLCQNVHQPGDNCRNQVLN</sequence>
<organism evidence="8 9">
    <name type="scientific">Vitis vinifera</name>
    <name type="common">Grape</name>
    <dbReference type="NCBI Taxonomy" id="29760"/>
    <lineage>
        <taxon>Eukaryota</taxon>
        <taxon>Viridiplantae</taxon>
        <taxon>Streptophyta</taxon>
        <taxon>Embryophyta</taxon>
        <taxon>Tracheophyta</taxon>
        <taxon>Spermatophyta</taxon>
        <taxon>Magnoliopsida</taxon>
        <taxon>eudicotyledons</taxon>
        <taxon>Gunneridae</taxon>
        <taxon>Pentapetalae</taxon>
        <taxon>rosids</taxon>
        <taxon>Vitales</taxon>
        <taxon>Vitaceae</taxon>
        <taxon>Viteae</taxon>
        <taxon>Vitis</taxon>
    </lineage>
</organism>
<evidence type="ECO:0000256" key="6">
    <source>
        <dbReference type="ARBA" id="ARBA00023136"/>
    </source>
</evidence>
<dbReference type="PANTHER" id="PTHR23500">
    <property type="entry name" value="SOLUTE CARRIER FAMILY 2, FACILITATED GLUCOSE TRANSPORTER"/>
    <property type="match status" value="1"/>
</dbReference>